<gene>
    <name evidence="2" type="ORF">ACFQ42_01605</name>
</gene>
<keyword evidence="1" id="KW-0732">Signal</keyword>
<reference evidence="3" key="1">
    <citation type="journal article" date="2019" name="Int. J. Syst. Evol. Microbiol.">
        <title>The Global Catalogue of Microorganisms (GCM) 10K type strain sequencing project: providing services to taxonomists for standard genome sequencing and annotation.</title>
        <authorList>
            <consortium name="The Broad Institute Genomics Platform"/>
            <consortium name="The Broad Institute Genome Sequencing Center for Infectious Disease"/>
            <person name="Wu L."/>
            <person name="Ma J."/>
        </authorList>
    </citation>
    <scope>NUCLEOTIDE SEQUENCE [LARGE SCALE GENOMIC DNA]</scope>
    <source>
        <strain evidence="3">CCM 8936</strain>
    </source>
</reference>
<evidence type="ECO:0000313" key="2">
    <source>
        <dbReference type="EMBL" id="MFD1417454.1"/>
    </source>
</evidence>
<keyword evidence="3" id="KW-1185">Reference proteome</keyword>
<dbReference type="EMBL" id="JBHTOI010000004">
    <property type="protein sequence ID" value="MFD1417454.1"/>
    <property type="molecule type" value="Genomic_DNA"/>
</dbReference>
<evidence type="ECO:0008006" key="4">
    <source>
        <dbReference type="Google" id="ProtNLM"/>
    </source>
</evidence>
<sequence length="738" mass="80442">MKDKGKFIYSLMFSLVGLVFFLLSSGSQVKAADSEMSVSVQDAVLKADTNAYVVDQTTKSKISTNKDVLDSQAASYVDTTSVNPGDSLEFNYLMNFVSGEATANMTATIELPDNVTFATGTIGKVVYLSTDGKTTTSVDIPDTDLDNKTLTVPIDDIGTGKDYASARIVLSAKAGDSGKTVDQSHIDYEADNFDDVADTPSFDIKDASNSIVATADNTSVNAYDGDTFNLTGTMDYKKDDGVTFKNENMYIYTTIDGVAQLPFQDTASADKQFKLIMNALAIGDHKITVQVIQPNYNGGGETIVSNVLNYDVNISANSLIITKDKSFDGGYTVNNNNPVDIKGTYEHADGSPAHGTKKGLTIMAQVTSKADTDKPNVQDEYQVYAPGATGTKYNDDGTFNFSVDPVVYKMGNGGPVSDQSLTYDQYIAKHGFQGLEVGKNIVTVTLKDAQGHESDPTQFVINVPDIKFNLSIGSQNIFSFNSPNLLGGQYSIPVSLSYSKSDYQFSLNGVFSQNTLNNKESRTVISGVNDLVTEYNGSTDVPMYDFVPKSYYGFSNPDDPVIPDQPYPGLLRYYDAYGRESNTVDYNVTFRSHYVDIKTDDNYKFKSYKNYDNQHNIDRDGKWGVKVESYRSSWTLRASATPFYQTFSDGRAAVKLNGYMVYIKPTDGGTTDSTSMENQQVTLASYEGSLTNGNIITTDIASQWTEDTGIKLVPYGSGVGSYLGTYKSTIAWEATDSV</sequence>
<protein>
    <recommendedName>
        <fullName evidence="4">WxL domain-containing protein</fullName>
    </recommendedName>
</protein>
<evidence type="ECO:0000256" key="1">
    <source>
        <dbReference type="SAM" id="SignalP"/>
    </source>
</evidence>
<proteinExistence type="predicted"/>
<name>A0ABW4BSP9_9LACO</name>
<accession>A0ABW4BSP9</accession>
<comment type="caution">
    <text evidence="2">The sequence shown here is derived from an EMBL/GenBank/DDBJ whole genome shotgun (WGS) entry which is preliminary data.</text>
</comment>
<feature type="signal peptide" evidence="1">
    <location>
        <begin position="1"/>
        <end position="31"/>
    </location>
</feature>
<organism evidence="2 3">
    <name type="scientific">Companilactobacillus keshanensis</name>
    <dbReference type="NCBI Taxonomy" id="2486003"/>
    <lineage>
        <taxon>Bacteria</taxon>
        <taxon>Bacillati</taxon>
        <taxon>Bacillota</taxon>
        <taxon>Bacilli</taxon>
        <taxon>Lactobacillales</taxon>
        <taxon>Lactobacillaceae</taxon>
        <taxon>Companilactobacillus</taxon>
    </lineage>
</organism>
<feature type="chain" id="PRO_5046833342" description="WxL domain-containing protein" evidence="1">
    <location>
        <begin position="32"/>
        <end position="738"/>
    </location>
</feature>
<dbReference type="RefSeq" id="WP_125675094.1">
    <property type="nucleotide sequence ID" value="NZ_JBHTOI010000004.1"/>
</dbReference>
<dbReference type="Proteomes" id="UP001597251">
    <property type="component" value="Unassembled WGS sequence"/>
</dbReference>
<evidence type="ECO:0000313" key="3">
    <source>
        <dbReference type="Proteomes" id="UP001597251"/>
    </source>
</evidence>